<dbReference type="Proteomes" id="UP000838748">
    <property type="component" value="Unassembled WGS sequence"/>
</dbReference>
<evidence type="ECO:0000313" key="2">
    <source>
        <dbReference type="EMBL" id="CAH0543248.1"/>
    </source>
</evidence>
<evidence type="ECO:0000259" key="1">
    <source>
        <dbReference type="Pfam" id="PF00753"/>
    </source>
</evidence>
<dbReference type="EMBL" id="CAKLDM010000005">
    <property type="protein sequence ID" value="CAH0543248.1"/>
    <property type="molecule type" value="Genomic_DNA"/>
</dbReference>
<dbReference type="PANTHER" id="PTHR13754:SF13">
    <property type="entry name" value="METALLO-BETA-LACTAMASE SUPERFAMILY PROTEIN (AFU_ORTHOLOGUE AFUA_3G07630)"/>
    <property type="match status" value="1"/>
</dbReference>
<dbReference type="PANTHER" id="PTHR13754">
    <property type="entry name" value="METALLO-BETA-LACTAMASE SUPERFAMILY PROTEIN"/>
    <property type="match status" value="1"/>
</dbReference>
<dbReference type="InterPro" id="IPR036866">
    <property type="entry name" value="RibonucZ/Hydroxyglut_hydro"/>
</dbReference>
<comment type="caution">
    <text evidence="2">The sequence shown here is derived from an EMBL/GenBank/DDBJ whole genome shotgun (WGS) entry which is preliminary data.</text>
</comment>
<name>A0ABM9A9N1_9VIBR</name>
<dbReference type="RefSeq" id="WP_237364173.1">
    <property type="nucleotide sequence ID" value="NZ_CAKLDM010000005.1"/>
</dbReference>
<dbReference type="Pfam" id="PF00753">
    <property type="entry name" value="Lactamase_B"/>
    <property type="match status" value="1"/>
</dbReference>
<reference evidence="2" key="1">
    <citation type="submission" date="2021-11" db="EMBL/GenBank/DDBJ databases">
        <authorList>
            <person name="Rodrigo-Torres L."/>
            <person name="Arahal R. D."/>
            <person name="Lucena T."/>
        </authorList>
    </citation>
    <scope>NUCLEOTIDE SEQUENCE</scope>
    <source>
        <strain evidence="2">CECT 7928</strain>
    </source>
</reference>
<proteinExistence type="predicted"/>
<dbReference type="InterPro" id="IPR001279">
    <property type="entry name" value="Metallo-B-lactamas"/>
</dbReference>
<dbReference type="SUPFAM" id="SSF56281">
    <property type="entry name" value="Metallo-hydrolase/oxidoreductase"/>
    <property type="match status" value="1"/>
</dbReference>
<evidence type="ECO:0000313" key="3">
    <source>
        <dbReference type="Proteomes" id="UP000838748"/>
    </source>
</evidence>
<feature type="domain" description="Metallo-beta-lactamase" evidence="1">
    <location>
        <begin position="31"/>
        <end position="84"/>
    </location>
</feature>
<keyword evidence="3" id="KW-1185">Reference proteome</keyword>
<sequence>MIVTVLIDNKKISNCPKLVTESGLSLHISAMGKNILFDLGASNKFLHNANVLDIKMEDVDAAVVSHRHHDHCSGIGHFLEKNKKSKVFLRDCNSKDYLFRLSKLTKNISSRSLLLHSKSRRFRYTSGVVEIYSNIFIVNEISNKYKRPEGNKYIYSKADNHINKDSFDHELMMVIREEDGLVIFTGCAHSGVLNMVHTTVNLFPNTRIKAIIGGFHLVGLPLFSWTIGSREEVTFLANELLNYPIGALYTGHCTGSKAYKILRGILGNRIEQIPTGCRVEI</sequence>
<gene>
    <name evidence="2" type="ORF">VMF7928_04492</name>
</gene>
<dbReference type="Gene3D" id="3.60.15.10">
    <property type="entry name" value="Ribonuclease Z/Hydroxyacylglutathione hydrolase-like"/>
    <property type="match status" value="1"/>
</dbReference>
<dbReference type="InterPro" id="IPR052926">
    <property type="entry name" value="Metallo-beta-lactamase_dom"/>
</dbReference>
<accession>A0ABM9A9N1</accession>
<dbReference type="CDD" id="cd07713">
    <property type="entry name" value="DHPS-like_MBL-fold"/>
    <property type="match status" value="1"/>
</dbReference>
<organism evidence="2 3">
    <name type="scientific">Vibrio marisflavi CECT 7928</name>
    <dbReference type="NCBI Taxonomy" id="634439"/>
    <lineage>
        <taxon>Bacteria</taxon>
        <taxon>Pseudomonadati</taxon>
        <taxon>Pseudomonadota</taxon>
        <taxon>Gammaproteobacteria</taxon>
        <taxon>Vibrionales</taxon>
        <taxon>Vibrionaceae</taxon>
        <taxon>Vibrio</taxon>
    </lineage>
</organism>
<protein>
    <recommendedName>
        <fullName evidence="1">Metallo-beta-lactamase domain-containing protein</fullName>
    </recommendedName>
</protein>
<dbReference type="InterPro" id="IPR041712">
    <property type="entry name" value="DHPS-like_MBL-fold"/>
</dbReference>